<organism evidence="5 6">
    <name type="scientific">Desulfovibrio litoralis DSM 11393</name>
    <dbReference type="NCBI Taxonomy" id="1121455"/>
    <lineage>
        <taxon>Bacteria</taxon>
        <taxon>Pseudomonadati</taxon>
        <taxon>Thermodesulfobacteriota</taxon>
        <taxon>Desulfovibrionia</taxon>
        <taxon>Desulfovibrionales</taxon>
        <taxon>Desulfovibrionaceae</taxon>
        <taxon>Desulfovibrio</taxon>
    </lineage>
</organism>
<dbReference type="EMBL" id="FRDI01000008">
    <property type="protein sequence ID" value="SHN66712.1"/>
    <property type="molecule type" value="Genomic_DNA"/>
</dbReference>
<dbReference type="Pfam" id="PF01381">
    <property type="entry name" value="HTH_3"/>
    <property type="match status" value="1"/>
</dbReference>
<dbReference type="Gene3D" id="2.10.109.10">
    <property type="entry name" value="Umud Fragment, subunit A"/>
    <property type="match status" value="1"/>
</dbReference>
<dbReference type="PANTHER" id="PTHR40661">
    <property type="match status" value="1"/>
</dbReference>
<proteinExistence type="predicted"/>
<dbReference type="AlphaFoldDB" id="A0A1M7T7T0"/>
<dbReference type="InterPro" id="IPR039418">
    <property type="entry name" value="LexA-like"/>
</dbReference>
<dbReference type="InterPro" id="IPR001387">
    <property type="entry name" value="Cro/C1-type_HTH"/>
</dbReference>
<keyword evidence="3" id="KW-0804">Transcription</keyword>
<dbReference type="InterPro" id="IPR010982">
    <property type="entry name" value="Lambda_DNA-bd_dom_sf"/>
</dbReference>
<protein>
    <submittedName>
        <fullName evidence="5">Phage repressor protein C, contains Cro/C1-type HTH and peptisase s24 domains</fullName>
    </submittedName>
</protein>
<sequence>MSAEKITSLALKYWLTKLNLKQQDIADKAGITQSHISNMLTGRRGMTTENLEKICDALDITIPEFFAYKIDEDKPDVEFIPLLKARPRAGNGGLETDGDITGWYSFHQSFLTRKGGSVETMRLFHVAGDSMSPTLNDGDMVLINLKQKDVTTGHVYLIRIDDELMIKRLETKPGKIILKSDNPDYEPIEINKDDESVNFEIHGRMVWSCREY</sequence>
<evidence type="ECO:0000256" key="2">
    <source>
        <dbReference type="ARBA" id="ARBA00023125"/>
    </source>
</evidence>
<gene>
    <name evidence="5" type="ORF">SAMN02745728_01680</name>
</gene>
<dbReference type="InterPro" id="IPR036286">
    <property type="entry name" value="LexA/Signal_pep-like_sf"/>
</dbReference>
<keyword evidence="1" id="KW-0805">Transcription regulation</keyword>
<keyword evidence="2" id="KW-0238">DNA-binding</keyword>
<evidence type="ECO:0000256" key="3">
    <source>
        <dbReference type="ARBA" id="ARBA00023163"/>
    </source>
</evidence>
<dbReference type="Pfam" id="PF00717">
    <property type="entry name" value="Peptidase_S24"/>
    <property type="match status" value="1"/>
</dbReference>
<name>A0A1M7T7T0_9BACT</name>
<dbReference type="RefSeq" id="WP_072697373.1">
    <property type="nucleotide sequence ID" value="NZ_FRDI01000008.1"/>
</dbReference>
<dbReference type="SUPFAM" id="SSF51306">
    <property type="entry name" value="LexA/Signal peptidase"/>
    <property type="match status" value="1"/>
</dbReference>
<accession>A0A1M7T7T0</accession>
<dbReference type="InterPro" id="IPR015927">
    <property type="entry name" value="Peptidase_S24_S26A/B/C"/>
</dbReference>
<dbReference type="GO" id="GO:0003677">
    <property type="term" value="F:DNA binding"/>
    <property type="evidence" value="ECO:0007669"/>
    <property type="project" value="UniProtKB-KW"/>
</dbReference>
<evidence type="ECO:0000313" key="6">
    <source>
        <dbReference type="Proteomes" id="UP000186469"/>
    </source>
</evidence>
<evidence type="ECO:0000313" key="5">
    <source>
        <dbReference type="EMBL" id="SHN66712.1"/>
    </source>
</evidence>
<dbReference type="Gene3D" id="1.10.260.40">
    <property type="entry name" value="lambda repressor-like DNA-binding domains"/>
    <property type="match status" value="1"/>
</dbReference>
<dbReference type="PROSITE" id="PS50943">
    <property type="entry name" value="HTH_CROC1"/>
    <property type="match status" value="1"/>
</dbReference>
<reference evidence="5 6" key="1">
    <citation type="submission" date="2016-12" db="EMBL/GenBank/DDBJ databases">
        <authorList>
            <person name="Song W.-J."/>
            <person name="Kurnit D.M."/>
        </authorList>
    </citation>
    <scope>NUCLEOTIDE SEQUENCE [LARGE SCALE GENOMIC DNA]</scope>
    <source>
        <strain evidence="5 6">DSM 11393</strain>
    </source>
</reference>
<keyword evidence="6" id="KW-1185">Reference proteome</keyword>
<dbReference type="CDD" id="cd06529">
    <property type="entry name" value="S24_LexA-like"/>
    <property type="match status" value="1"/>
</dbReference>
<dbReference type="CDD" id="cd00093">
    <property type="entry name" value="HTH_XRE"/>
    <property type="match status" value="1"/>
</dbReference>
<feature type="domain" description="HTH cro/C1-type" evidence="4">
    <location>
        <begin position="11"/>
        <end position="65"/>
    </location>
</feature>
<evidence type="ECO:0000256" key="1">
    <source>
        <dbReference type="ARBA" id="ARBA00023015"/>
    </source>
</evidence>
<dbReference type="SUPFAM" id="SSF47413">
    <property type="entry name" value="lambda repressor-like DNA-binding domains"/>
    <property type="match status" value="1"/>
</dbReference>
<evidence type="ECO:0000259" key="4">
    <source>
        <dbReference type="PROSITE" id="PS50943"/>
    </source>
</evidence>
<dbReference type="SMART" id="SM00530">
    <property type="entry name" value="HTH_XRE"/>
    <property type="match status" value="1"/>
</dbReference>
<dbReference type="Proteomes" id="UP000186469">
    <property type="component" value="Unassembled WGS sequence"/>
</dbReference>
<dbReference type="PANTHER" id="PTHR40661:SF3">
    <property type="entry name" value="FELS-1 PROPHAGE TRANSCRIPTIONAL REGULATOR"/>
    <property type="match status" value="1"/>
</dbReference>
<dbReference type="STRING" id="1121455.SAMN02745728_01680"/>